<keyword evidence="8 14" id="KW-0479">Metal-binding</keyword>
<keyword evidence="9 14" id="KW-0460">Magnesium</keyword>
<dbReference type="KEGG" id="tfr:BR63_12715"/>
<dbReference type="InterPro" id="IPR016066">
    <property type="entry name" value="A-D-PHexomutase_CS"/>
</dbReference>
<dbReference type="PANTHER" id="PTHR45745:SF1">
    <property type="entry name" value="PHOSPHOGLUCOMUTASE 2B-RELATED"/>
    <property type="match status" value="1"/>
</dbReference>
<keyword evidence="20" id="KW-1185">Reference proteome</keyword>
<dbReference type="EC" id="5.4.2.2" evidence="6"/>
<dbReference type="InterPro" id="IPR005841">
    <property type="entry name" value="Alpha-D-phosphohexomutase_SF"/>
</dbReference>
<evidence type="ECO:0000313" key="19">
    <source>
        <dbReference type="EMBL" id="QNB47092.1"/>
    </source>
</evidence>
<feature type="domain" description="Alpha-D-phosphohexomutase C-terminal" evidence="15">
    <location>
        <begin position="520"/>
        <end position="558"/>
    </location>
</feature>
<dbReference type="PROSITE" id="PS00710">
    <property type="entry name" value="PGM_PMM"/>
    <property type="match status" value="1"/>
</dbReference>
<sequence>MDQLTKYYKWLNHPNLDETLRNELKEVAENEREIEARFYKDLEFGTGGLRGIIGAGTNRMNIYTVRKATKGLALYMHKNIRWDKLPSVVIAYDSRRMSREFAVEAAKVLADNGIKAFVFKELMPTPVLSFAVRELEATAGIVITASHNPPEYNGYKVYWSDGGQITDNIANAITQEIAKVVDELAVTAMDYDEAVLRGLIVFPGDELVKKYISYVKTLSLQPELIKDRGQEITIVYSPLHGTGNKPVTRILREMGFRNVHVVPEQECPNGNFPTVKYPNPEEHAAFELSIKLGEKIDADILLATDPDADRVGVAVKDDAGKYRVITGNQLGALFLEYILSQRQNQGLLPPNGTVIKTIVTSEIGRSIAAAYGIETIDTLTGFKYIGEKIKEFKEKGERQFLFGYEESYGYLIGDEVRDKDAVQACLLAAEMALYYKTKGLTLYEQLQRIFRKYGFYREDLLSLNLEGKEGQERIVKVMEDFRKGYILTIAGKGIVAVEDYLNQRRSYLLEGREELISLPKSNVLKYILEDASWLCIRPSGTEPKLKIYFGVCGGSEVEANDKLLQLKNYMIDIMNQGSADRLQGNCLRLNAAM</sequence>
<dbReference type="Proteomes" id="UP000515847">
    <property type="component" value="Chromosome"/>
</dbReference>
<evidence type="ECO:0000256" key="2">
    <source>
        <dbReference type="ARBA" id="ARBA00001946"/>
    </source>
</evidence>
<organism evidence="19 20">
    <name type="scientific">Thermanaerosceptrum fracticalcis</name>
    <dbReference type="NCBI Taxonomy" id="1712410"/>
    <lineage>
        <taxon>Bacteria</taxon>
        <taxon>Bacillati</taxon>
        <taxon>Bacillota</taxon>
        <taxon>Clostridia</taxon>
        <taxon>Eubacteriales</taxon>
        <taxon>Peptococcaceae</taxon>
        <taxon>Thermanaerosceptrum</taxon>
    </lineage>
</organism>
<dbReference type="CDD" id="cd05799">
    <property type="entry name" value="PGM2"/>
    <property type="match status" value="1"/>
</dbReference>
<dbReference type="InterPro" id="IPR036900">
    <property type="entry name" value="A-D-PHexomutase_C_sf"/>
</dbReference>
<feature type="domain" description="Alpha-D-phosphohexomutase alpha/beta/alpha" evidence="16">
    <location>
        <begin position="43"/>
        <end position="179"/>
    </location>
</feature>
<comment type="pathway">
    <text evidence="3">Glycolipid metabolism; diglucosyl-diacylglycerol biosynthesis.</text>
</comment>
<dbReference type="Pfam" id="PF02879">
    <property type="entry name" value="PGM_PMM_II"/>
    <property type="match status" value="1"/>
</dbReference>
<evidence type="ECO:0000259" key="15">
    <source>
        <dbReference type="Pfam" id="PF00408"/>
    </source>
</evidence>
<keyword evidence="7" id="KW-0597">Phosphoprotein</keyword>
<evidence type="ECO:0000256" key="3">
    <source>
        <dbReference type="ARBA" id="ARBA00005164"/>
    </source>
</evidence>
<evidence type="ECO:0000313" key="20">
    <source>
        <dbReference type="Proteomes" id="UP000515847"/>
    </source>
</evidence>
<dbReference type="PRINTS" id="PR00509">
    <property type="entry name" value="PGMPMM"/>
</dbReference>
<evidence type="ECO:0000256" key="11">
    <source>
        <dbReference type="ARBA" id="ARBA00039995"/>
    </source>
</evidence>
<name>A0A7G6E4T8_THEFR</name>
<dbReference type="GO" id="GO:0004614">
    <property type="term" value="F:phosphoglucomutase activity"/>
    <property type="evidence" value="ECO:0007669"/>
    <property type="project" value="UniProtKB-EC"/>
</dbReference>
<dbReference type="Pfam" id="PF02878">
    <property type="entry name" value="PGM_PMM_I"/>
    <property type="match status" value="1"/>
</dbReference>
<evidence type="ECO:0000256" key="13">
    <source>
        <dbReference type="ARBA" id="ARBA00041467"/>
    </source>
</evidence>
<dbReference type="RefSeq" id="WP_051966346.1">
    <property type="nucleotide sequence ID" value="NZ_CP045798.1"/>
</dbReference>
<evidence type="ECO:0000256" key="1">
    <source>
        <dbReference type="ARBA" id="ARBA00000443"/>
    </source>
</evidence>
<dbReference type="InterPro" id="IPR005844">
    <property type="entry name" value="A-D-PHexomutase_a/b/a-I"/>
</dbReference>
<dbReference type="InterPro" id="IPR016055">
    <property type="entry name" value="A-D-PHexomutase_a/b/a-I/II/III"/>
</dbReference>
<dbReference type="GO" id="GO:0005975">
    <property type="term" value="P:carbohydrate metabolic process"/>
    <property type="evidence" value="ECO:0007669"/>
    <property type="project" value="InterPro"/>
</dbReference>
<dbReference type="SUPFAM" id="SSF53738">
    <property type="entry name" value="Phosphoglucomutase, first 3 domains"/>
    <property type="match status" value="3"/>
</dbReference>
<dbReference type="SUPFAM" id="SSF55957">
    <property type="entry name" value="Phosphoglucomutase, C-terminal domain"/>
    <property type="match status" value="1"/>
</dbReference>
<comment type="cofactor">
    <cofactor evidence="2">
        <name>Mg(2+)</name>
        <dbReference type="ChEBI" id="CHEBI:18420"/>
    </cofactor>
</comment>
<evidence type="ECO:0000256" key="5">
    <source>
        <dbReference type="ARBA" id="ARBA00010231"/>
    </source>
</evidence>
<dbReference type="InterPro" id="IPR005846">
    <property type="entry name" value="A-D-PHexomutase_a/b/a-III"/>
</dbReference>
<dbReference type="Gene3D" id="3.40.120.10">
    <property type="entry name" value="Alpha-D-Glucose-1,6-Bisphosphate, subunit A, domain 3"/>
    <property type="match status" value="3"/>
</dbReference>
<evidence type="ECO:0000256" key="6">
    <source>
        <dbReference type="ARBA" id="ARBA00012728"/>
    </source>
</evidence>
<dbReference type="Pfam" id="PF00408">
    <property type="entry name" value="PGM_PMM_IV"/>
    <property type="match status" value="1"/>
</dbReference>
<evidence type="ECO:0000259" key="18">
    <source>
        <dbReference type="Pfam" id="PF02880"/>
    </source>
</evidence>
<proteinExistence type="inferred from homology"/>
<dbReference type="Gene3D" id="3.30.310.50">
    <property type="entry name" value="Alpha-D-phosphohexomutase, C-terminal domain"/>
    <property type="match status" value="1"/>
</dbReference>
<accession>A0A7G6E4T8</accession>
<evidence type="ECO:0000256" key="14">
    <source>
        <dbReference type="RuleBase" id="RU004326"/>
    </source>
</evidence>
<feature type="domain" description="Alpha-D-phosphohexomutase alpha/beta/alpha" evidence="17">
    <location>
        <begin position="211"/>
        <end position="317"/>
    </location>
</feature>
<evidence type="ECO:0000256" key="4">
    <source>
        <dbReference type="ARBA" id="ARBA00005189"/>
    </source>
</evidence>
<dbReference type="InterPro" id="IPR005843">
    <property type="entry name" value="A-D-PHexomutase_C"/>
</dbReference>
<evidence type="ECO:0000256" key="12">
    <source>
        <dbReference type="ARBA" id="ARBA00041398"/>
    </source>
</evidence>
<dbReference type="InterPro" id="IPR005845">
    <property type="entry name" value="A-D-PHexomutase_a/b/a-II"/>
</dbReference>
<dbReference type="GO" id="GO:0006166">
    <property type="term" value="P:purine ribonucleoside salvage"/>
    <property type="evidence" value="ECO:0007669"/>
    <property type="project" value="TreeGrafter"/>
</dbReference>
<dbReference type="AlphaFoldDB" id="A0A7G6E4T8"/>
<gene>
    <name evidence="19" type="ORF">BR63_12715</name>
</gene>
<dbReference type="GO" id="GO:0000287">
    <property type="term" value="F:magnesium ion binding"/>
    <property type="evidence" value="ECO:0007669"/>
    <property type="project" value="InterPro"/>
</dbReference>
<dbReference type="EMBL" id="CP045798">
    <property type="protein sequence ID" value="QNB47092.1"/>
    <property type="molecule type" value="Genomic_DNA"/>
</dbReference>
<protein>
    <recommendedName>
        <fullName evidence="11">Phosphoglucomutase</fullName>
        <ecNumber evidence="6">5.4.2.2</ecNumber>
    </recommendedName>
    <alternativeName>
        <fullName evidence="13">Alpha-phosphoglucomutase</fullName>
    </alternativeName>
    <alternativeName>
        <fullName evidence="12">Glucose phosphomutase</fullName>
    </alternativeName>
</protein>
<comment type="similarity">
    <text evidence="5 14">Belongs to the phosphohexose mutase family.</text>
</comment>
<dbReference type="OrthoDB" id="9806956at2"/>
<dbReference type="PANTHER" id="PTHR45745">
    <property type="entry name" value="PHOSPHOMANNOMUTASE 45A"/>
    <property type="match status" value="1"/>
</dbReference>
<reference evidence="19 20" key="1">
    <citation type="journal article" date="2019" name="Front. Microbiol.">
        <title>Thermoanaerosceptrum fracticalcis gen. nov. sp. nov., a Novel Fumarate-Fermenting Microorganism From a Deep Fractured Carbonate Aquifer of the US Great Basin.</title>
        <authorList>
            <person name="Hamilton-Brehm S.D."/>
            <person name="Stewart L.E."/>
            <person name="Zavarin M."/>
            <person name="Caldwell M."/>
            <person name="Lawson P.A."/>
            <person name="Onstott T.C."/>
            <person name="Grzymski J."/>
            <person name="Neveux I."/>
            <person name="Lollar B.S."/>
            <person name="Russell C.E."/>
            <person name="Moser D.P."/>
        </authorList>
    </citation>
    <scope>NUCLEOTIDE SEQUENCE [LARGE SCALE GENOMIC DNA]</scope>
    <source>
        <strain evidence="19 20">DRI-13</strain>
    </source>
</reference>
<dbReference type="GO" id="GO:0008973">
    <property type="term" value="F:phosphopentomutase activity"/>
    <property type="evidence" value="ECO:0007669"/>
    <property type="project" value="TreeGrafter"/>
</dbReference>
<evidence type="ECO:0000256" key="7">
    <source>
        <dbReference type="ARBA" id="ARBA00022553"/>
    </source>
</evidence>
<feature type="domain" description="Alpha-D-phosphohexomutase alpha/beta/alpha" evidence="18">
    <location>
        <begin position="327"/>
        <end position="453"/>
    </location>
</feature>
<comment type="pathway">
    <text evidence="4">Lipid metabolism.</text>
</comment>
<keyword evidence="10" id="KW-0413">Isomerase</keyword>
<evidence type="ECO:0000256" key="9">
    <source>
        <dbReference type="ARBA" id="ARBA00022842"/>
    </source>
</evidence>
<comment type="catalytic activity">
    <reaction evidence="1">
        <text>alpha-D-glucose 1-phosphate = alpha-D-glucose 6-phosphate</text>
        <dbReference type="Rhea" id="RHEA:23536"/>
        <dbReference type="ChEBI" id="CHEBI:58225"/>
        <dbReference type="ChEBI" id="CHEBI:58601"/>
        <dbReference type="EC" id="5.4.2.2"/>
    </reaction>
</comment>
<evidence type="ECO:0000259" key="17">
    <source>
        <dbReference type="Pfam" id="PF02879"/>
    </source>
</evidence>
<dbReference type="Pfam" id="PF02880">
    <property type="entry name" value="PGM_PMM_III"/>
    <property type="match status" value="1"/>
</dbReference>
<evidence type="ECO:0000256" key="10">
    <source>
        <dbReference type="ARBA" id="ARBA00023235"/>
    </source>
</evidence>
<evidence type="ECO:0000259" key="16">
    <source>
        <dbReference type="Pfam" id="PF02878"/>
    </source>
</evidence>
<evidence type="ECO:0000256" key="8">
    <source>
        <dbReference type="ARBA" id="ARBA00022723"/>
    </source>
</evidence>